<comment type="cofactor">
    <cofactor evidence="1">
        <name>a divalent metal cation</name>
        <dbReference type="ChEBI" id="CHEBI:60240"/>
    </cofactor>
</comment>
<organism evidence="8 9">
    <name type="scientific">Planktotalea frisia</name>
    <dbReference type="NCBI Taxonomy" id="696762"/>
    <lineage>
        <taxon>Bacteria</taxon>
        <taxon>Pseudomonadati</taxon>
        <taxon>Pseudomonadota</taxon>
        <taxon>Alphaproteobacteria</taxon>
        <taxon>Rhodobacterales</taxon>
        <taxon>Paracoccaceae</taxon>
        <taxon>Planktotalea</taxon>
    </lineage>
</organism>
<dbReference type="InterPro" id="IPR013527">
    <property type="entry name" value="YicC-like_N"/>
</dbReference>
<evidence type="ECO:0000259" key="7">
    <source>
        <dbReference type="Pfam" id="PF08340"/>
    </source>
</evidence>
<protein>
    <recommendedName>
        <fullName evidence="10">YicC family protein</fullName>
    </recommendedName>
</protein>
<dbReference type="InterPro" id="IPR005229">
    <property type="entry name" value="YicC/YloC-like"/>
</dbReference>
<dbReference type="PANTHER" id="PTHR30636:SF3">
    <property type="entry name" value="UPF0701 PROTEIN YICC"/>
    <property type="match status" value="1"/>
</dbReference>
<feature type="domain" description="Endoribonuclease YicC-like N-terminal" evidence="6">
    <location>
        <begin position="8"/>
        <end position="164"/>
    </location>
</feature>
<proteinExistence type="inferred from homology"/>
<keyword evidence="3" id="KW-0255">Endonuclease</keyword>
<dbReference type="EMBL" id="MLCB01000202">
    <property type="protein sequence ID" value="OJI92048.1"/>
    <property type="molecule type" value="Genomic_DNA"/>
</dbReference>
<evidence type="ECO:0000256" key="1">
    <source>
        <dbReference type="ARBA" id="ARBA00001968"/>
    </source>
</evidence>
<evidence type="ECO:0008006" key="10">
    <source>
        <dbReference type="Google" id="ProtNLM"/>
    </source>
</evidence>
<evidence type="ECO:0000256" key="4">
    <source>
        <dbReference type="ARBA" id="ARBA00022801"/>
    </source>
</evidence>
<dbReference type="InterPro" id="IPR013551">
    <property type="entry name" value="YicC-like_C"/>
</dbReference>
<evidence type="ECO:0000256" key="5">
    <source>
        <dbReference type="ARBA" id="ARBA00035648"/>
    </source>
</evidence>
<feature type="domain" description="Endoribonuclease YicC-like C-terminal" evidence="7">
    <location>
        <begin position="187"/>
        <end position="301"/>
    </location>
</feature>
<dbReference type="GO" id="GO:0016787">
    <property type="term" value="F:hydrolase activity"/>
    <property type="evidence" value="ECO:0007669"/>
    <property type="project" value="UniProtKB-KW"/>
</dbReference>
<keyword evidence="2" id="KW-0540">Nuclease</keyword>
<evidence type="ECO:0000313" key="9">
    <source>
        <dbReference type="Proteomes" id="UP000184514"/>
    </source>
</evidence>
<dbReference type="Pfam" id="PF03755">
    <property type="entry name" value="YicC-like_N"/>
    <property type="match status" value="1"/>
</dbReference>
<dbReference type="GO" id="GO:0004521">
    <property type="term" value="F:RNA endonuclease activity"/>
    <property type="evidence" value="ECO:0007669"/>
    <property type="project" value="InterPro"/>
</dbReference>
<reference evidence="8 9" key="1">
    <citation type="submission" date="2016-10" db="EMBL/GenBank/DDBJ databases">
        <title>Genome sequence of Planktotalea frisia SH6-1.</title>
        <authorList>
            <person name="Poehlein A."/>
            <person name="Bakenhus I."/>
            <person name="Voget S."/>
            <person name="Brinkhoff T."/>
            <person name="Simon M."/>
        </authorList>
    </citation>
    <scope>NUCLEOTIDE SEQUENCE [LARGE SCALE GENOMIC DNA]</scope>
    <source>
        <strain evidence="8 9">SH6-1</strain>
    </source>
</reference>
<gene>
    <name evidence="8" type="ORF">PFRI_37280</name>
</gene>
<sequence>MASTQRLTSMTGFAARAGQAEGFTWSWELRSVNGKGFDLRFRMPDWLGALEADLRKQVSAIVSRGSVSLNLRISRDAGDNALEINPEALTRVLDAIAQIEDQAGSVGVNLTPASASDVMNFRGVMDAPQNRDASKGLLAALRADIAPLLDSFDAMRAAEGASLHAVLSRQLDEVETLTKTAQALLAARADDMRSSFEAAIARVMDSRADMDEARIAQEIAVLAVKSDVIEEIDRLHAHVTAARDLLASGIPVGRKLDFLCQEFNREANTLCSKAQNAQLTEIGLALKVLIDQMREQVQNVE</sequence>
<evidence type="ECO:0000256" key="3">
    <source>
        <dbReference type="ARBA" id="ARBA00022759"/>
    </source>
</evidence>
<evidence type="ECO:0000259" key="6">
    <source>
        <dbReference type="Pfam" id="PF03755"/>
    </source>
</evidence>
<evidence type="ECO:0000313" key="8">
    <source>
        <dbReference type="EMBL" id="OJI92048.1"/>
    </source>
</evidence>
<dbReference type="RefSeq" id="WP_245812473.1">
    <property type="nucleotide sequence ID" value="NZ_MLCB01000202.1"/>
</dbReference>
<dbReference type="STRING" id="696762.PFRI_37280"/>
<comment type="caution">
    <text evidence="8">The sequence shown here is derived from an EMBL/GenBank/DDBJ whole genome shotgun (WGS) entry which is preliminary data.</text>
</comment>
<keyword evidence="4" id="KW-0378">Hydrolase</keyword>
<name>A0A1L9NRV8_9RHOB</name>
<accession>A0A1L9NRV8</accession>
<dbReference type="AlphaFoldDB" id="A0A1L9NRV8"/>
<comment type="similarity">
    <text evidence="5">Belongs to the YicC/YloC family.</text>
</comment>
<dbReference type="Proteomes" id="UP000184514">
    <property type="component" value="Unassembled WGS sequence"/>
</dbReference>
<keyword evidence="9" id="KW-1185">Reference proteome</keyword>
<dbReference type="Pfam" id="PF08340">
    <property type="entry name" value="YicC-like_C"/>
    <property type="match status" value="1"/>
</dbReference>
<dbReference type="NCBIfam" id="TIGR00255">
    <property type="entry name" value="YicC/YloC family endoribonuclease"/>
    <property type="match status" value="1"/>
</dbReference>
<evidence type="ECO:0000256" key="2">
    <source>
        <dbReference type="ARBA" id="ARBA00022722"/>
    </source>
</evidence>
<dbReference type="PANTHER" id="PTHR30636">
    <property type="entry name" value="UPF0701 PROTEIN YICC"/>
    <property type="match status" value="1"/>
</dbReference>